<dbReference type="OrthoDB" id="34997at10239"/>
<dbReference type="RefSeq" id="YP_009035915.1">
    <property type="nucleotide sequence ID" value="NC_024209.1"/>
</dbReference>
<accession>X2KSK4</accession>
<evidence type="ECO:0000313" key="1">
    <source>
        <dbReference type="EMBL" id="AHN84031.1"/>
    </source>
</evidence>
<dbReference type="GeneID" id="19527200"/>
<keyword evidence="2" id="KW-1185">Reference proteome</keyword>
<gene>
    <name evidence="1" type="primary">20</name>
    <name evidence="1" type="ORF">PBI_HAWKEYE_20</name>
</gene>
<name>X2KSK4_9CAUD</name>
<dbReference type="EMBL" id="KJ194582">
    <property type="protein sequence ID" value="AHN84031.1"/>
    <property type="molecule type" value="Genomic_DNA"/>
</dbReference>
<evidence type="ECO:0000313" key="2">
    <source>
        <dbReference type="Proteomes" id="UP000019737"/>
    </source>
</evidence>
<organism evidence="1 2">
    <name type="scientific">Mycobacterium phage Hawkeye</name>
    <dbReference type="NCBI Taxonomy" id="1458711"/>
    <lineage>
        <taxon>Viruses</taxon>
        <taxon>Duplodnaviria</taxon>
        <taxon>Heunggongvirae</taxon>
        <taxon>Uroviricota</taxon>
        <taxon>Caudoviricetes</taxon>
        <taxon>Dclasvirinae</taxon>
        <taxon>Hawkeyevirus</taxon>
        <taxon>Hawkeyevirus hawkeye</taxon>
    </lineage>
</organism>
<sequence length="106" mass="11700">MASDADINLVKTHLSGVDSIWEDSKISDTIDALGSVSKTVRAFWTEIANGTYLLTDVSESSSSRNTSIIYRNAMEQLARWDKIIADEETQAKAGVRFGRITRSFPA</sequence>
<dbReference type="Proteomes" id="UP000019737">
    <property type="component" value="Segment"/>
</dbReference>
<proteinExistence type="predicted"/>
<dbReference type="KEGG" id="vg:19527200"/>
<reference evidence="1 2" key="1">
    <citation type="submission" date="2014-01" db="EMBL/GenBank/DDBJ databases">
        <authorList>
            <person name="Schneider V.M."/>
            <person name="Bowman C.A."/>
            <person name="Russell D.A."/>
            <person name="Pope W.H."/>
            <person name="Jacobs-Sera D."/>
            <person name="Hendrix R.W."/>
            <person name="Hatfull G.F."/>
        </authorList>
    </citation>
    <scope>NUCLEOTIDE SEQUENCE [LARGE SCALE GENOMIC DNA]</scope>
</reference>
<protein>
    <submittedName>
        <fullName evidence="1">Uncharacterized protein</fullName>
    </submittedName>
</protein>